<dbReference type="EMBL" id="VCHE01000017">
    <property type="protein sequence ID" value="KAB2577453.1"/>
    <property type="molecule type" value="Genomic_DNA"/>
</dbReference>
<sequence length="284" mass="32278">MSLKWKLVRPIEGVRYNNRVTAELANQPRLLPHSQFSNIDAIYRWFRPVGRKADRHVLNTASLRPFANTAVPLEYTGPDPTGASAKLFKRFDAPLGVFLDYIENPPEHVRMYLAQCSLKSLPPPMRKSLPLPDFLRTHGARKKGSALDIYDTSLWIGLPPTYTPLHRDPNPNCFFQMAGRKTVRLLPPDKGLELFQRVKRRIGEDGGDLSGRMRGEEMMMGRERDELEREVWDTVYDPESGGLEARLERGYGLFIPEGWWHSVKGHGTTITASVSALGTSSTWY</sequence>
<keyword evidence="3" id="KW-1185">Reference proteome</keyword>
<comment type="caution">
    <text evidence="2">The sequence shown here is derived from an EMBL/GenBank/DDBJ whole genome shotgun (WGS) entry which is preliminary data.</text>
</comment>
<protein>
    <submittedName>
        <fullName evidence="2">JmjC domain-containing protein F</fullName>
    </submittedName>
</protein>
<feature type="domain" description="JmjC" evidence="1">
    <location>
        <begin position="127"/>
        <end position="284"/>
    </location>
</feature>
<dbReference type="Proteomes" id="UP000325902">
    <property type="component" value="Unassembled WGS sequence"/>
</dbReference>
<dbReference type="InterPro" id="IPR041667">
    <property type="entry name" value="Cupin_8"/>
</dbReference>
<evidence type="ECO:0000313" key="3">
    <source>
        <dbReference type="Proteomes" id="UP000325902"/>
    </source>
</evidence>
<name>A0A5N5DHV6_9PEZI</name>
<accession>A0A5N5DHV6</accession>
<dbReference type="InterPro" id="IPR003347">
    <property type="entry name" value="JmjC_dom"/>
</dbReference>
<evidence type="ECO:0000313" key="2">
    <source>
        <dbReference type="EMBL" id="KAB2577453.1"/>
    </source>
</evidence>
<proteinExistence type="predicted"/>
<dbReference type="Gene3D" id="2.60.120.650">
    <property type="entry name" value="Cupin"/>
    <property type="match status" value="1"/>
</dbReference>
<dbReference type="PROSITE" id="PS51184">
    <property type="entry name" value="JMJC"/>
    <property type="match status" value="1"/>
</dbReference>
<dbReference type="PANTHER" id="PTHR12461">
    <property type="entry name" value="HYPOXIA-INDUCIBLE FACTOR 1 ALPHA INHIBITOR-RELATED"/>
    <property type="match status" value="1"/>
</dbReference>
<dbReference type="SUPFAM" id="SSF51197">
    <property type="entry name" value="Clavaminate synthase-like"/>
    <property type="match status" value="1"/>
</dbReference>
<organism evidence="2 3">
    <name type="scientific">Lasiodiplodia theobromae</name>
    <dbReference type="NCBI Taxonomy" id="45133"/>
    <lineage>
        <taxon>Eukaryota</taxon>
        <taxon>Fungi</taxon>
        <taxon>Dikarya</taxon>
        <taxon>Ascomycota</taxon>
        <taxon>Pezizomycotina</taxon>
        <taxon>Dothideomycetes</taxon>
        <taxon>Dothideomycetes incertae sedis</taxon>
        <taxon>Botryosphaeriales</taxon>
        <taxon>Botryosphaeriaceae</taxon>
        <taxon>Lasiodiplodia</taxon>
    </lineage>
</organism>
<evidence type="ECO:0000259" key="1">
    <source>
        <dbReference type="PROSITE" id="PS51184"/>
    </source>
</evidence>
<gene>
    <name evidence="2" type="primary">jcdF</name>
    <name evidence="2" type="ORF">DBV05_g3984</name>
</gene>
<dbReference type="Pfam" id="PF13621">
    <property type="entry name" value="Cupin_8"/>
    <property type="match status" value="1"/>
</dbReference>
<dbReference type="OrthoDB" id="263283at2759"/>
<dbReference type="PANTHER" id="PTHR12461:SF105">
    <property type="entry name" value="HYPOXIA-INDUCIBLE FACTOR 1-ALPHA INHIBITOR"/>
    <property type="match status" value="1"/>
</dbReference>
<reference evidence="2 3" key="1">
    <citation type="journal article" date="2019" name="Sci. Rep.">
        <title>A multi-omics analysis of the grapevine pathogen Lasiodiplodia theobromae reveals that temperature affects the expression of virulence- and pathogenicity-related genes.</title>
        <authorList>
            <person name="Felix C."/>
            <person name="Meneses R."/>
            <person name="Goncalves M.F.M."/>
            <person name="Tilleman L."/>
            <person name="Duarte A.S."/>
            <person name="Jorrin-Novo J.V."/>
            <person name="Van de Peer Y."/>
            <person name="Deforce D."/>
            <person name="Van Nieuwerburgh F."/>
            <person name="Esteves A.C."/>
            <person name="Alves A."/>
        </authorList>
    </citation>
    <scope>NUCLEOTIDE SEQUENCE [LARGE SCALE GENOMIC DNA]</scope>
    <source>
        <strain evidence="2 3">LA-SOL3</strain>
    </source>
</reference>
<dbReference type="AlphaFoldDB" id="A0A5N5DHV6"/>